<comment type="caution">
    <text evidence="13">The sequence shown here is derived from an EMBL/GenBank/DDBJ whole genome shotgun (WGS) entry which is preliminary data.</text>
</comment>
<dbReference type="PRINTS" id="PR00131">
    <property type="entry name" value="GLHYDRLASE1"/>
</dbReference>
<evidence type="ECO:0000256" key="8">
    <source>
        <dbReference type="ARBA" id="ARBA00023326"/>
    </source>
</evidence>
<evidence type="ECO:0000313" key="13">
    <source>
        <dbReference type="EMBL" id="TDP81559.1"/>
    </source>
</evidence>
<evidence type="ECO:0000256" key="11">
    <source>
        <dbReference type="PROSITE-ProRule" id="PRU10055"/>
    </source>
</evidence>
<keyword evidence="8" id="KW-0624">Polysaccharide degradation</keyword>
<dbReference type="PANTHER" id="PTHR10353:SF36">
    <property type="entry name" value="LP05116P"/>
    <property type="match status" value="1"/>
</dbReference>
<dbReference type="Pfam" id="PF00232">
    <property type="entry name" value="Glyco_hydro_1"/>
    <property type="match status" value="1"/>
</dbReference>
<feature type="binding site" evidence="10">
    <location>
        <position position="24"/>
    </location>
    <ligand>
        <name>substrate</name>
    </ligand>
</feature>
<keyword evidence="14" id="KW-1185">Reference proteome</keyword>
<evidence type="ECO:0000256" key="4">
    <source>
        <dbReference type="ARBA" id="ARBA00022801"/>
    </source>
</evidence>
<dbReference type="PROSITE" id="PS00653">
    <property type="entry name" value="GLYCOSYL_HYDROL_F1_2"/>
    <property type="match status" value="1"/>
</dbReference>
<dbReference type="GO" id="GO:0008422">
    <property type="term" value="F:beta-glucosidase activity"/>
    <property type="evidence" value="ECO:0007669"/>
    <property type="project" value="UniProtKB-EC"/>
</dbReference>
<feature type="binding site" evidence="10">
    <location>
        <position position="402"/>
    </location>
    <ligand>
        <name>substrate</name>
    </ligand>
</feature>
<name>A0A4R6R6R3_9HYPH</name>
<keyword evidence="4 12" id="KW-0378">Hydrolase</keyword>
<dbReference type="EMBL" id="SNXY01000012">
    <property type="protein sequence ID" value="TDP81559.1"/>
    <property type="molecule type" value="Genomic_DNA"/>
</dbReference>
<evidence type="ECO:0000256" key="2">
    <source>
        <dbReference type="ARBA" id="ARBA00010838"/>
    </source>
</evidence>
<dbReference type="InterPro" id="IPR033132">
    <property type="entry name" value="GH_1_N_CS"/>
</dbReference>
<evidence type="ECO:0000256" key="5">
    <source>
        <dbReference type="ARBA" id="ARBA00023001"/>
    </source>
</evidence>
<feature type="active site" description="Proton donor" evidence="9">
    <location>
        <position position="170"/>
    </location>
</feature>
<dbReference type="PANTHER" id="PTHR10353">
    <property type="entry name" value="GLYCOSYL HYDROLASE"/>
    <property type="match status" value="1"/>
</dbReference>
<dbReference type="InterPro" id="IPR017853">
    <property type="entry name" value="GH"/>
</dbReference>
<evidence type="ECO:0000313" key="14">
    <source>
        <dbReference type="Proteomes" id="UP000294547"/>
    </source>
</evidence>
<evidence type="ECO:0000256" key="10">
    <source>
        <dbReference type="PIRSR" id="PIRSR617736-2"/>
    </source>
</evidence>
<feature type="binding site" evidence="10">
    <location>
        <begin position="409"/>
        <end position="410"/>
    </location>
    <ligand>
        <name>substrate</name>
    </ligand>
</feature>
<gene>
    <name evidence="13" type="ORF">EDD54_4429</name>
</gene>
<dbReference type="GO" id="GO:0005829">
    <property type="term" value="C:cytosol"/>
    <property type="evidence" value="ECO:0007669"/>
    <property type="project" value="TreeGrafter"/>
</dbReference>
<dbReference type="EC" id="3.2.1.21" evidence="3 12"/>
<dbReference type="SUPFAM" id="SSF51445">
    <property type="entry name" value="(Trans)glycosidases"/>
    <property type="match status" value="1"/>
</dbReference>
<evidence type="ECO:0000256" key="9">
    <source>
        <dbReference type="PIRSR" id="PIRSR617736-1"/>
    </source>
</evidence>
<sequence>MTRPDLAARLPADFVFGVATAAYQIEGSVDADGRAPSIWDAFSRIPGRVVNGDTGDVACDHYRRWRGDVDLIASLGVDAYRFSVAWPRVVPDGRGAVAEAGLAFYDRLVDALLEKGVRPYATLYHWDLPIAQFGRGGWCARDTAHAFADYADVVARRLGDRLAGVMTLNEPWCAAFLGHLYGVHAPGERSLPATLAAVHTLNLAHGLATAAVRAAAPGVPVGIVLNAKSIYPSSDTEADRAAAERYDAFHNGVFAEPIFAGRYPAAVVEALGPAMPEIRDGDLAAIAAPLDFLGINYYTPDRVHADPTLAFPAAAQWHPPKVPRTAMGWEIAPEGLTHLLADMARRWRLPPVYVTENGAAFDDAVVDGRVDDPDRLAYVEAHLHTLADAIDAGVDVRGYFAWSLMDNYEWAEGYAKRFGIVHVDYDTQVRTPKASALWFRDLANAVRARRG</sequence>
<dbReference type="Proteomes" id="UP000294547">
    <property type="component" value="Unassembled WGS sequence"/>
</dbReference>
<accession>A0A4R6R6R3</accession>
<dbReference type="RefSeq" id="WP_126540728.1">
    <property type="nucleotide sequence ID" value="NZ_BSPM01000002.1"/>
</dbReference>
<feature type="active site" description="Nucleophile" evidence="9 11">
    <location>
        <position position="356"/>
    </location>
</feature>
<evidence type="ECO:0000256" key="6">
    <source>
        <dbReference type="ARBA" id="ARBA00023277"/>
    </source>
</evidence>
<evidence type="ECO:0000256" key="7">
    <source>
        <dbReference type="ARBA" id="ARBA00023295"/>
    </source>
</evidence>
<reference evidence="13 14" key="1">
    <citation type="submission" date="2019-03" db="EMBL/GenBank/DDBJ databases">
        <title>Genomic Encyclopedia of Type Strains, Phase IV (KMG-IV): sequencing the most valuable type-strain genomes for metagenomic binning, comparative biology and taxonomic classification.</title>
        <authorList>
            <person name="Goeker M."/>
        </authorList>
    </citation>
    <scope>NUCLEOTIDE SEQUENCE [LARGE SCALE GENOMIC DNA]</scope>
    <source>
        <strain evidence="13 14">DSM 102969</strain>
    </source>
</reference>
<dbReference type="InterPro" id="IPR017736">
    <property type="entry name" value="Glyco_hydro_1_beta-glucosidase"/>
</dbReference>
<comment type="catalytic activity">
    <reaction evidence="1 12">
        <text>Hydrolysis of terminal, non-reducing beta-D-glucosyl residues with release of beta-D-glucose.</text>
        <dbReference type="EC" id="3.2.1.21"/>
    </reaction>
</comment>
<proteinExistence type="inferred from homology"/>
<feature type="binding site" evidence="10">
    <location>
        <position position="169"/>
    </location>
    <ligand>
        <name>substrate</name>
    </ligand>
</feature>
<dbReference type="InterPro" id="IPR018120">
    <property type="entry name" value="Glyco_hydro_1_AS"/>
</dbReference>
<dbReference type="GO" id="GO:0030245">
    <property type="term" value="P:cellulose catabolic process"/>
    <property type="evidence" value="ECO:0007669"/>
    <property type="project" value="UniProtKB-KW"/>
</dbReference>
<dbReference type="FunFam" id="3.20.20.80:FF:000004">
    <property type="entry name" value="Beta-glucosidase 6-phospho-beta-glucosidase"/>
    <property type="match status" value="1"/>
</dbReference>
<keyword evidence="6" id="KW-0119">Carbohydrate metabolism</keyword>
<evidence type="ECO:0000256" key="12">
    <source>
        <dbReference type="RuleBase" id="RU361175"/>
    </source>
</evidence>
<dbReference type="OrthoDB" id="9765195at2"/>
<feature type="binding site" evidence="10">
    <location>
        <position position="298"/>
    </location>
    <ligand>
        <name>substrate</name>
    </ligand>
</feature>
<evidence type="ECO:0000256" key="1">
    <source>
        <dbReference type="ARBA" id="ARBA00000448"/>
    </source>
</evidence>
<feature type="binding site" evidence="10">
    <location>
        <position position="125"/>
    </location>
    <ligand>
        <name>substrate</name>
    </ligand>
</feature>
<evidence type="ECO:0000256" key="3">
    <source>
        <dbReference type="ARBA" id="ARBA00012744"/>
    </source>
</evidence>
<dbReference type="Gene3D" id="3.20.20.80">
    <property type="entry name" value="Glycosidases"/>
    <property type="match status" value="1"/>
</dbReference>
<keyword evidence="5" id="KW-0136">Cellulose degradation</keyword>
<dbReference type="AlphaFoldDB" id="A0A4R6R6R3"/>
<dbReference type="PROSITE" id="PS00572">
    <property type="entry name" value="GLYCOSYL_HYDROL_F1_1"/>
    <property type="match status" value="1"/>
</dbReference>
<dbReference type="InterPro" id="IPR001360">
    <property type="entry name" value="Glyco_hydro_1"/>
</dbReference>
<organism evidence="13 14">
    <name type="scientific">Oharaeibacter diazotrophicus</name>
    <dbReference type="NCBI Taxonomy" id="1920512"/>
    <lineage>
        <taxon>Bacteria</taxon>
        <taxon>Pseudomonadati</taxon>
        <taxon>Pseudomonadota</taxon>
        <taxon>Alphaproteobacteria</taxon>
        <taxon>Hyphomicrobiales</taxon>
        <taxon>Pleomorphomonadaceae</taxon>
        <taxon>Oharaeibacter</taxon>
    </lineage>
</organism>
<dbReference type="NCBIfam" id="TIGR03356">
    <property type="entry name" value="BGL"/>
    <property type="match status" value="1"/>
</dbReference>
<protein>
    <recommendedName>
        <fullName evidence="3 12">Beta-glucosidase</fullName>
        <ecNumber evidence="3 12">3.2.1.21</ecNumber>
    </recommendedName>
</protein>
<keyword evidence="7 12" id="KW-0326">Glycosidase</keyword>
<comment type="similarity">
    <text evidence="2 12">Belongs to the glycosyl hydrolase 1 family.</text>
</comment>